<gene>
    <name evidence="1" type="ORF">JOC86_001559</name>
</gene>
<evidence type="ECO:0000313" key="2">
    <source>
        <dbReference type="Proteomes" id="UP001646157"/>
    </source>
</evidence>
<proteinExistence type="predicted"/>
<evidence type="ECO:0008006" key="3">
    <source>
        <dbReference type="Google" id="ProtNLM"/>
    </source>
</evidence>
<sequence>MKKIYMTLMISVFFVLILSGCNNMTFDEHLGNIEKIVSESLDNPNGKTNEETERFKFHLPFGADIKEKKENNVIIEKGNNTFILFNNPNEEYDSETLYKSSTKDQTGIIKEKTFEQNNRFGYYIVREIKNDKYELTVGIGGIKMTTKSDRNDLSDAAEFMMDVISSVKYK</sequence>
<protein>
    <recommendedName>
        <fullName evidence="3">Lipoprotein</fullName>
    </recommendedName>
</protein>
<keyword evidence="2" id="KW-1185">Reference proteome</keyword>
<evidence type="ECO:0000313" key="1">
    <source>
        <dbReference type="EMBL" id="MBM7585022.1"/>
    </source>
</evidence>
<organism evidence="1 2">
    <name type="scientific">Rossellomorea pakistanensis</name>
    <dbReference type="NCBI Taxonomy" id="992288"/>
    <lineage>
        <taxon>Bacteria</taxon>
        <taxon>Bacillati</taxon>
        <taxon>Bacillota</taxon>
        <taxon>Bacilli</taxon>
        <taxon>Bacillales</taxon>
        <taxon>Bacillaceae</taxon>
        <taxon>Rossellomorea</taxon>
    </lineage>
</organism>
<accession>A0ABS2NAX9</accession>
<dbReference type="PROSITE" id="PS51257">
    <property type="entry name" value="PROKAR_LIPOPROTEIN"/>
    <property type="match status" value="1"/>
</dbReference>
<reference evidence="1 2" key="1">
    <citation type="submission" date="2021-01" db="EMBL/GenBank/DDBJ databases">
        <title>Genomic Encyclopedia of Type Strains, Phase IV (KMG-IV): sequencing the most valuable type-strain genomes for metagenomic binning, comparative biology and taxonomic classification.</title>
        <authorList>
            <person name="Goeker M."/>
        </authorList>
    </citation>
    <scope>NUCLEOTIDE SEQUENCE [LARGE SCALE GENOMIC DNA]</scope>
    <source>
        <strain evidence="1 2">DSM 24834</strain>
    </source>
</reference>
<dbReference type="RefSeq" id="WP_205169708.1">
    <property type="nucleotide sequence ID" value="NZ_JAFBDZ010000001.1"/>
</dbReference>
<comment type="caution">
    <text evidence="1">The sequence shown here is derived from an EMBL/GenBank/DDBJ whole genome shotgun (WGS) entry which is preliminary data.</text>
</comment>
<name>A0ABS2NAX9_9BACI</name>
<dbReference type="Proteomes" id="UP001646157">
    <property type="component" value="Unassembled WGS sequence"/>
</dbReference>
<dbReference type="EMBL" id="JAFBDZ010000001">
    <property type="protein sequence ID" value="MBM7585022.1"/>
    <property type="molecule type" value="Genomic_DNA"/>
</dbReference>